<comment type="caution">
    <text evidence="1">The sequence shown here is derived from an EMBL/GenBank/DDBJ whole genome shotgun (WGS) entry which is preliminary data.</text>
</comment>
<dbReference type="Proteomes" id="UP000315234">
    <property type="component" value="Unassembled WGS sequence"/>
</dbReference>
<dbReference type="EMBL" id="BJLD01000001">
    <property type="protein sequence ID" value="GEA42114.1"/>
    <property type="molecule type" value="Genomic_DNA"/>
</dbReference>
<sequence>MHKNTAGSSTNNNYDLLIIPQTKDVIPASHLTPIQARNATQSWADYGNNSNHTFEQTWRVTVAHLTPNGLHATTTLTIPQSLPQTV</sequence>
<organism evidence="1 2">
    <name type="scientific">Corynebacterium striatum</name>
    <dbReference type="NCBI Taxonomy" id="43770"/>
    <lineage>
        <taxon>Bacteria</taxon>
        <taxon>Bacillati</taxon>
        <taxon>Actinomycetota</taxon>
        <taxon>Actinomycetes</taxon>
        <taxon>Mycobacteriales</taxon>
        <taxon>Corynebacteriaceae</taxon>
        <taxon>Corynebacterium</taxon>
    </lineage>
</organism>
<protein>
    <submittedName>
        <fullName evidence="1">Uncharacterized protein</fullName>
    </submittedName>
</protein>
<accession>A0ABC9ZJ02</accession>
<gene>
    <name evidence="1" type="ORF">Cst04h_02840</name>
</gene>
<proteinExistence type="predicted"/>
<name>A0ABC9ZJ02_CORST</name>
<dbReference type="AlphaFoldDB" id="A0ABC9ZJ02"/>
<reference evidence="1 2" key="1">
    <citation type="submission" date="2019-06" db="EMBL/GenBank/DDBJ databases">
        <title>Draft genome sequence of Corynebacterium striatum NBRC 15291.</title>
        <authorList>
            <person name="Miura T."/>
            <person name="Furukawa M."/>
            <person name="Shimamura M."/>
            <person name="Ohyama Y."/>
            <person name="Yamazoe A."/>
            <person name="Kawasaki H."/>
        </authorList>
    </citation>
    <scope>NUCLEOTIDE SEQUENCE [LARGE SCALE GENOMIC DNA]</scope>
    <source>
        <strain evidence="1 2">NBRC 15291</strain>
    </source>
</reference>
<evidence type="ECO:0000313" key="1">
    <source>
        <dbReference type="EMBL" id="GEA42114.1"/>
    </source>
</evidence>
<evidence type="ECO:0000313" key="2">
    <source>
        <dbReference type="Proteomes" id="UP000315234"/>
    </source>
</evidence>